<comment type="catalytic activity">
    <reaction evidence="11">
        <text>N-(5Z,8Z,11Z,14Z-eicosatetraenoyl)-ethanolamine + H2O = ethanolamine + (5Z,8Z,11Z,14Z)-eicosatetraenoate</text>
        <dbReference type="Rhea" id="RHEA:26136"/>
        <dbReference type="ChEBI" id="CHEBI:2700"/>
        <dbReference type="ChEBI" id="CHEBI:15377"/>
        <dbReference type="ChEBI" id="CHEBI:32395"/>
        <dbReference type="ChEBI" id="CHEBI:57603"/>
        <dbReference type="EC" id="3.5.1.99"/>
    </reaction>
    <physiologicalReaction direction="left-to-right" evidence="11">
        <dbReference type="Rhea" id="RHEA:26137"/>
    </physiologicalReaction>
</comment>
<keyword evidence="5" id="KW-0378">Hydrolase</keyword>
<dbReference type="GO" id="GO:0017064">
    <property type="term" value="F:fatty acid amide hydrolase activity"/>
    <property type="evidence" value="ECO:0007669"/>
    <property type="project" value="UniProtKB-EC"/>
</dbReference>
<keyword evidence="40" id="KW-0472">Membrane</keyword>
<evidence type="ECO:0000256" key="27">
    <source>
        <dbReference type="ARBA" id="ARBA00052512"/>
    </source>
</evidence>
<comment type="catalytic activity">
    <reaction evidence="31">
        <text>(11Z,14Z,17Z)-eicosatrienamide + H2O = (11Z,14Z,17Z)-eicosatrienoate + NH4(+)</text>
        <dbReference type="Rhea" id="RHEA:63000"/>
        <dbReference type="ChEBI" id="CHEBI:15377"/>
        <dbReference type="ChEBI" id="CHEBI:28938"/>
        <dbReference type="ChEBI" id="CHEBI:77223"/>
        <dbReference type="ChEBI" id="CHEBI:146164"/>
    </reaction>
    <physiologicalReaction direction="left-to-right" evidence="31">
        <dbReference type="Rhea" id="RHEA:63001"/>
    </physiologicalReaction>
</comment>
<dbReference type="PIRSF" id="PIRSF001221">
    <property type="entry name" value="Amidase_fungi"/>
    <property type="match status" value="1"/>
</dbReference>
<reference evidence="42" key="2">
    <citation type="submission" date="2025-09" db="UniProtKB">
        <authorList>
            <consortium name="Ensembl"/>
        </authorList>
    </citation>
    <scope>IDENTIFICATION</scope>
</reference>
<evidence type="ECO:0000256" key="14">
    <source>
        <dbReference type="ARBA" id="ARBA00050481"/>
    </source>
</evidence>
<dbReference type="SUPFAM" id="SSF75304">
    <property type="entry name" value="Amidase signature (AS) enzymes"/>
    <property type="match status" value="1"/>
</dbReference>
<keyword evidence="40" id="KW-1133">Transmembrane helix</keyword>
<evidence type="ECO:0000256" key="5">
    <source>
        <dbReference type="ARBA" id="ARBA00022801"/>
    </source>
</evidence>
<evidence type="ECO:0000256" key="6">
    <source>
        <dbReference type="ARBA" id="ARBA00022963"/>
    </source>
</evidence>
<evidence type="ECO:0000256" key="24">
    <source>
        <dbReference type="ARBA" id="ARBA00052337"/>
    </source>
</evidence>
<evidence type="ECO:0000256" key="40">
    <source>
        <dbReference type="SAM" id="Phobius"/>
    </source>
</evidence>
<evidence type="ECO:0000313" key="43">
    <source>
        <dbReference type="Proteomes" id="UP000694569"/>
    </source>
</evidence>
<evidence type="ECO:0000256" key="1">
    <source>
        <dbReference type="ARBA" id="ARBA00000208"/>
    </source>
</evidence>
<evidence type="ECO:0000256" key="26">
    <source>
        <dbReference type="ARBA" id="ARBA00052458"/>
    </source>
</evidence>
<keyword evidence="40" id="KW-0812">Transmembrane</keyword>
<comment type="catalytic activity">
    <reaction evidence="15">
        <text>tetradecamide + H2O = tetradecanoate + NH4(+)</text>
        <dbReference type="Rhea" id="RHEA:62992"/>
        <dbReference type="ChEBI" id="CHEBI:15377"/>
        <dbReference type="ChEBI" id="CHEBI:28938"/>
        <dbReference type="ChEBI" id="CHEBI:30807"/>
        <dbReference type="ChEBI" id="CHEBI:137125"/>
    </reaction>
    <physiologicalReaction direction="left-to-right" evidence="15">
        <dbReference type="Rhea" id="RHEA:62993"/>
    </physiologicalReaction>
</comment>
<feature type="domain" description="Amidase" evidence="41">
    <location>
        <begin position="100"/>
        <end position="570"/>
    </location>
</feature>
<comment type="catalytic activity">
    <reaction evidence="10">
        <text>N-(9Z-octadecenoyl) ethanolamine + H2O = ethanolamine + (9Z)-octadecenoate</text>
        <dbReference type="Rhea" id="RHEA:45060"/>
        <dbReference type="ChEBI" id="CHEBI:15377"/>
        <dbReference type="ChEBI" id="CHEBI:30823"/>
        <dbReference type="ChEBI" id="CHEBI:57603"/>
        <dbReference type="ChEBI" id="CHEBI:71466"/>
    </reaction>
    <physiologicalReaction direction="left-to-right" evidence="10">
        <dbReference type="Rhea" id="RHEA:45061"/>
    </physiologicalReaction>
</comment>
<organism evidence="42 43">
    <name type="scientific">Leptobrachium leishanense</name>
    <name type="common">Leishan spiny toad</name>
    <dbReference type="NCBI Taxonomy" id="445787"/>
    <lineage>
        <taxon>Eukaryota</taxon>
        <taxon>Metazoa</taxon>
        <taxon>Chordata</taxon>
        <taxon>Craniata</taxon>
        <taxon>Vertebrata</taxon>
        <taxon>Euteleostomi</taxon>
        <taxon>Amphibia</taxon>
        <taxon>Batrachia</taxon>
        <taxon>Anura</taxon>
        <taxon>Pelobatoidea</taxon>
        <taxon>Megophryidae</taxon>
        <taxon>Leptobrachium</taxon>
    </lineage>
</organism>
<evidence type="ECO:0000256" key="35">
    <source>
        <dbReference type="ARBA" id="ARBA00077111"/>
    </source>
</evidence>
<comment type="catalytic activity">
    <reaction evidence="23">
        <text>N-(9Z-octadecenoyl)-taurine + H2O = taurine + (9Z)-octadecenoate</text>
        <dbReference type="Rhea" id="RHEA:63148"/>
        <dbReference type="ChEBI" id="CHEBI:15377"/>
        <dbReference type="ChEBI" id="CHEBI:30823"/>
        <dbReference type="ChEBI" id="CHEBI:146191"/>
        <dbReference type="ChEBI" id="CHEBI:507393"/>
    </reaction>
    <physiologicalReaction direction="left-to-right" evidence="23">
        <dbReference type="Rhea" id="RHEA:63149"/>
    </physiologicalReaction>
</comment>
<comment type="catalytic activity">
    <reaction evidence="29">
        <text>N-tricosanoyl-taurine + H2O = tricosanoate + taurine</text>
        <dbReference type="Rhea" id="RHEA:63164"/>
        <dbReference type="ChEBI" id="CHEBI:15377"/>
        <dbReference type="ChEBI" id="CHEBI:79007"/>
        <dbReference type="ChEBI" id="CHEBI:146197"/>
        <dbReference type="ChEBI" id="CHEBI:507393"/>
    </reaction>
    <physiologicalReaction direction="left-to-right" evidence="29">
        <dbReference type="Rhea" id="RHEA:63165"/>
    </physiologicalReaction>
</comment>
<accession>A0A8C5Q9U9</accession>
<keyword evidence="7" id="KW-0443">Lipid metabolism</keyword>
<reference evidence="42" key="1">
    <citation type="submission" date="2025-08" db="UniProtKB">
        <authorList>
            <consortium name="Ensembl"/>
        </authorList>
    </citation>
    <scope>IDENTIFICATION</scope>
</reference>
<comment type="catalytic activity">
    <reaction evidence="26">
        <text>N-docosanoyl-ethanolamine + H2O = docosanoate + ethanolamine</text>
        <dbReference type="Rhea" id="RHEA:63128"/>
        <dbReference type="ChEBI" id="CHEBI:15377"/>
        <dbReference type="ChEBI" id="CHEBI:23858"/>
        <dbReference type="ChEBI" id="CHEBI:57603"/>
        <dbReference type="ChEBI" id="CHEBI:146186"/>
    </reaction>
    <physiologicalReaction direction="left-to-right" evidence="26">
        <dbReference type="Rhea" id="RHEA:63129"/>
    </physiologicalReaction>
</comment>
<evidence type="ECO:0000256" key="37">
    <source>
        <dbReference type="ARBA" id="ARBA00077216"/>
    </source>
</evidence>
<evidence type="ECO:0000256" key="30">
    <source>
        <dbReference type="ARBA" id="ARBA00052709"/>
    </source>
</evidence>
<dbReference type="PANTHER" id="PTHR45847">
    <property type="entry name" value="FATTY ACID AMIDE HYDROLASE"/>
    <property type="match status" value="1"/>
</dbReference>
<comment type="catalytic activity">
    <reaction evidence="28">
        <text>N-(15Z-tetracosenoyl)-taurine + H2O = (15Z)-tetracosenoate + taurine</text>
        <dbReference type="Rhea" id="RHEA:63160"/>
        <dbReference type="ChEBI" id="CHEBI:15377"/>
        <dbReference type="ChEBI" id="CHEBI:32392"/>
        <dbReference type="ChEBI" id="CHEBI:146198"/>
        <dbReference type="ChEBI" id="CHEBI:507393"/>
    </reaction>
    <physiologicalReaction direction="left-to-right" evidence="28">
        <dbReference type="Rhea" id="RHEA:63161"/>
    </physiologicalReaction>
</comment>
<dbReference type="AlphaFoldDB" id="A0A8C5Q9U9"/>
<comment type="catalytic activity">
    <reaction evidence="12">
        <text>N-(5Z,8Z,11Z,14Z-eicosatetraenoyl)-L-serine + H2O = (5Z,8Z,11Z,14Z)-eicosatetraenoate + L-serine</text>
        <dbReference type="Rhea" id="RHEA:64116"/>
        <dbReference type="ChEBI" id="CHEBI:15377"/>
        <dbReference type="ChEBI" id="CHEBI:32395"/>
        <dbReference type="ChEBI" id="CHEBI:33384"/>
        <dbReference type="ChEBI" id="CHEBI:149697"/>
    </reaction>
    <physiologicalReaction direction="left-to-right" evidence="12">
        <dbReference type="Rhea" id="RHEA:64117"/>
    </physiologicalReaction>
</comment>
<feature type="coiled-coil region" evidence="39">
    <location>
        <begin position="42"/>
        <end position="76"/>
    </location>
</feature>
<dbReference type="InterPro" id="IPR023631">
    <property type="entry name" value="Amidase_dom"/>
</dbReference>
<feature type="transmembrane region" description="Helical" evidence="40">
    <location>
        <begin position="16"/>
        <end position="35"/>
    </location>
</feature>
<dbReference type="Gene3D" id="3.90.1300.10">
    <property type="entry name" value="Amidase signature (AS) domain"/>
    <property type="match status" value="1"/>
</dbReference>
<evidence type="ECO:0000256" key="2">
    <source>
        <dbReference type="ARBA" id="ARBA00009199"/>
    </source>
</evidence>
<evidence type="ECO:0000256" key="7">
    <source>
        <dbReference type="ARBA" id="ARBA00023098"/>
    </source>
</evidence>
<evidence type="ECO:0000256" key="31">
    <source>
        <dbReference type="ARBA" id="ARBA00052818"/>
    </source>
</evidence>
<evidence type="ECO:0000256" key="18">
    <source>
        <dbReference type="ARBA" id="ARBA00051311"/>
    </source>
</evidence>
<comment type="catalytic activity">
    <reaction evidence="24">
        <text>(9Z,12Z,15Z)-octadecatrienamide + H2O = (9Z,12Z,15Z)-octadecatrienoate + NH4(+)</text>
        <dbReference type="Rhea" id="RHEA:62976"/>
        <dbReference type="ChEBI" id="CHEBI:15377"/>
        <dbReference type="ChEBI" id="CHEBI:28938"/>
        <dbReference type="ChEBI" id="CHEBI:32387"/>
        <dbReference type="ChEBI" id="CHEBI:142684"/>
    </reaction>
    <physiologicalReaction direction="left-to-right" evidence="24">
        <dbReference type="Rhea" id="RHEA:62977"/>
    </physiologicalReaction>
</comment>
<evidence type="ECO:0000259" key="41">
    <source>
        <dbReference type="Pfam" id="PF01425"/>
    </source>
</evidence>
<keyword evidence="6" id="KW-0442">Lipid degradation</keyword>
<evidence type="ECO:0000256" key="33">
    <source>
        <dbReference type="ARBA" id="ARBA00052906"/>
    </source>
</evidence>
<dbReference type="GeneTree" id="ENSGT00940000163316"/>
<evidence type="ECO:0000256" key="10">
    <source>
        <dbReference type="ARBA" id="ARBA00048052"/>
    </source>
</evidence>
<comment type="catalytic activity">
    <reaction evidence="8">
        <text>(9Z)-octadecenoate + glycine = N-(9Z-octadecenoyl)glycine + H2O</text>
        <dbReference type="Rhea" id="RHEA:51316"/>
        <dbReference type="ChEBI" id="CHEBI:15377"/>
        <dbReference type="ChEBI" id="CHEBI:30823"/>
        <dbReference type="ChEBI" id="CHEBI:57305"/>
        <dbReference type="ChEBI" id="CHEBI:133992"/>
    </reaction>
    <physiologicalReaction direction="right-to-left" evidence="8">
        <dbReference type="Rhea" id="RHEA:51318"/>
    </physiologicalReaction>
</comment>
<evidence type="ECO:0000256" key="28">
    <source>
        <dbReference type="ARBA" id="ARBA00052514"/>
    </source>
</evidence>
<comment type="catalytic activity">
    <reaction evidence="1">
        <text>(9Z)-octadecenamide + H2O = (9Z)-octadecenoate + NH4(+)</text>
        <dbReference type="Rhea" id="RHEA:26506"/>
        <dbReference type="ChEBI" id="CHEBI:15377"/>
        <dbReference type="ChEBI" id="CHEBI:28938"/>
        <dbReference type="ChEBI" id="CHEBI:30823"/>
        <dbReference type="ChEBI" id="CHEBI:116314"/>
        <dbReference type="EC" id="3.5.1.99"/>
    </reaction>
    <physiologicalReaction direction="left-to-right" evidence="1">
        <dbReference type="Rhea" id="RHEA:26507"/>
    </physiologicalReaction>
</comment>
<comment type="catalytic activity">
    <reaction evidence="14">
        <text>1-O-methyl-(5Z,8Z,11Z,14Z)-eicosatetraenoate + H2O = methanol + (5Z,8Z,11Z,14Z)-eicosatetraenoate + H(+)</text>
        <dbReference type="Rhea" id="RHEA:63052"/>
        <dbReference type="ChEBI" id="CHEBI:15377"/>
        <dbReference type="ChEBI" id="CHEBI:15378"/>
        <dbReference type="ChEBI" id="CHEBI:17790"/>
        <dbReference type="ChEBI" id="CHEBI:32395"/>
        <dbReference type="ChEBI" id="CHEBI:78033"/>
    </reaction>
    <physiologicalReaction direction="left-to-right" evidence="14">
        <dbReference type="Rhea" id="RHEA:63053"/>
    </physiologicalReaction>
</comment>
<evidence type="ECO:0000256" key="29">
    <source>
        <dbReference type="ARBA" id="ARBA00052634"/>
    </source>
</evidence>
<comment type="similarity">
    <text evidence="2">Belongs to the amidase family.</text>
</comment>
<evidence type="ECO:0000256" key="13">
    <source>
        <dbReference type="ARBA" id="ARBA00050403"/>
    </source>
</evidence>
<comment type="catalytic activity">
    <reaction evidence="9">
        <text>2-(5Z,8Z,11Z,14Z-eicosatetraenoyl)-glycerol + H2O = glycerol + (5Z,8Z,11Z,14Z)-eicosatetraenoate + H(+)</text>
        <dbReference type="Rhea" id="RHEA:26132"/>
        <dbReference type="ChEBI" id="CHEBI:15377"/>
        <dbReference type="ChEBI" id="CHEBI:15378"/>
        <dbReference type="ChEBI" id="CHEBI:17754"/>
        <dbReference type="ChEBI" id="CHEBI:32395"/>
        <dbReference type="ChEBI" id="CHEBI:52392"/>
    </reaction>
    <physiologicalReaction direction="left-to-right" evidence="9">
        <dbReference type="Rhea" id="RHEA:26133"/>
    </physiologicalReaction>
</comment>
<evidence type="ECO:0000256" key="25">
    <source>
        <dbReference type="ARBA" id="ARBA00052426"/>
    </source>
</evidence>
<comment type="catalytic activity">
    <reaction evidence="25">
        <text>(9Z,12Z)-octadecadienamide + H2O = (9Z,12Z)-octadecadienoate + NH4(+)</text>
        <dbReference type="Rhea" id="RHEA:63020"/>
        <dbReference type="ChEBI" id="CHEBI:15377"/>
        <dbReference type="ChEBI" id="CHEBI:28938"/>
        <dbReference type="ChEBI" id="CHEBI:30245"/>
        <dbReference type="ChEBI" id="CHEBI:82984"/>
    </reaction>
    <physiologicalReaction direction="left-to-right" evidence="25">
        <dbReference type="Rhea" id="RHEA:63021"/>
    </physiologicalReaction>
</comment>
<comment type="catalytic activity">
    <reaction evidence="30">
        <text>N-(5Z,8Z,11Z,14Z)-eicosatetraenoyl-glycine + H2O = (5Z,8Z,11Z,14Z)-eicosatetraenoate + glycine</text>
        <dbReference type="Rhea" id="RHEA:64108"/>
        <dbReference type="ChEBI" id="CHEBI:15377"/>
        <dbReference type="ChEBI" id="CHEBI:32395"/>
        <dbReference type="ChEBI" id="CHEBI:57305"/>
        <dbReference type="ChEBI" id="CHEBI:59002"/>
    </reaction>
    <physiologicalReaction direction="left-to-right" evidence="30">
        <dbReference type="Rhea" id="RHEA:64109"/>
    </physiologicalReaction>
</comment>
<feature type="active site" description="Charge relay system" evidence="38">
    <location>
        <position position="224"/>
    </location>
</feature>
<evidence type="ECO:0000313" key="42">
    <source>
        <dbReference type="Ensembl" id="ENSLLEP00000034421.1"/>
    </source>
</evidence>
<comment type="catalytic activity">
    <reaction evidence="22">
        <text>N-docosanoyl-taurine + H2O = docosanoate + taurine</text>
        <dbReference type="Rhea" id="RHEA:63156"/>
        <dbReference type="ChEBI" id="CHEBI:15377"/>
        <dbReference type="ChEBI" id="CHEBI:23858"/>
        <dbReference type="ChEBI" id="CHEBI:146196"/>
        <dbReference type="ChEBI" id="CHEBI:507393"/>
    </reaction>
    <physiologicalReaction direction="left-to-right" evidence="22">
        <dbReference type="Rhea" id="RHEA:63157"/>
    </physiologicalReaction>
</comment>
<evidence type="ECO:0000256" key="11">
    <source>
        <dbReference type="ARBA" id="ARBA00048606"/>
    </source>
</evidence>
<evidence type="ECO:0000256" key="20">
    <source>
        <dbReference type="ARBA" id="ARBA00051454"/>
    </source>
</evidence>
<comment type="catalytic activity">
    <reaction evidence="13">
        <text>(11Z,14Z)-eicosadienamide + H2O = (11Z,14Z)-eicosadienoate + NH4(+)</text>
        <dbReference type="Rhea" id="RHEA:63004"/>
        <dbReference type="ChEBI" id="CHEBI:15377"/>
        <dbReference type="ChEBI" id="CHEBI:28938"/>
        <dbReference type="ChEBI" id="CHEBI:77220"/>
        <dbReference type="ChEBI" id="CHEBI:146165"/>
    </reaction>
    <physiologicalReaction direction="left-to-right" evidence="13">
        <dbReference type="Rhea" id="RHEA:63005"/>
    </physiologicalReaction>
</comment>
<keyword evidence="4" id="KW-0597">Phosphoprotein</keyword>
<dbReference type="Proteomes" id="UP000694569">
    <property type="component" value="Unplaced"/>
</dbReference>
<dbReference type="EC" id="3.5.1.99" evidence="3"/>
<evidence type="ECO:0000256" key="34">
    <source>
        <dbReference type="ARBA" id="ARBA00073178"/>
    </source>
</evidence>
<evidence type="ECO:0000256" key="8">
    <source>
        <dbReference type="ARBA" id="ARBA00047450"/>
    </source>
</evidence>
<comment type="catalytic activity">
    <reaction evidence="27">
        <text>(6Z)-octadecenamide + H2O = (6Z)-octadecenoate + NH4(+)</text>
        <dbReference type="Rhea" id="RHEA:63008"/>
        <dbReference type="ChEBI" id="CHEBI:15377"/>
        <dbReference type="ChEBI" id="CHEBI:28938"/>
        <dbReference type="ChEBI" id="CHEBI:32375"/>
        <dbReference type="ChEBI" id="CHEBI:146168"/>
    </reaction>
    <physiologicalReaction direction="left-to-right" evidence="27">
        <dbReference type="Rhea" id="RHEA:63009"/>
    </physiologicalReaction>
</comment>
<comment type="catalytic activity">
    <reaction evidence="21">
        <text>N-tetracosanoyl-taurine + H2O = tetracosanoate + taurine</text>
        <dbReference type="Rhea" id="RHEA:63140"/>
        <dbReference type="ChEBI" id="CHEBI:15377"/>
        <dbReference type="ChEBI" id="CHEBI:31014"/>
        <dbReference type="ChEBI" id="CHEBI:132049"/>
        <dbReference type="ChEBI" id="CHEBI:507393"/>
    </reaction>
    <physiologicalReaction direction="left-to-right" evidence="21">
        <dbReference type="Rhea" id="RHEA:63141"/>
    </physiologicalReaction>
</comment>
<evidence type="ECO:0000256" key="17">
    <source>
        <dbReference type="ARBA" id="ARBA00051200"/>
    </source>
</evidence>
<evidence type="ECO:0000256" key="23">
    <source>
        <dbReference type="ARBA" id="ARBA00052289"/>
    </source>
</evidence>
<evidence type="ECO:0000256" key="22">
    <source>
        <dbReference type="ARBA" id="ARBA00051914"/>
    </source>
</evidence>
<feature type="active site" description="Acyl-ester intermediate" evidence="38">
    <location>
        <position position="248"/>
    </location>
</feature>
<comment type="catalytic activity">
    <reaction evidence="16">
        <text>N-(15Z-tetracosenoyl)-ethanolamine + H2O = (15Z)-tetracosenoate + ethanolamine</text>
        <dbReference type="Rhea" id="RHEA:63144"/>
        <dbReference type="ChEBI" id="CHEBI:15377"/>
        <dbReference type="ChEBI" id="CHEBI:32392"/>
        <dbReference type="ChEBI" id="CHEBI:57603"/>
        <dbReference type="ChEBI" id="CHEBI:146187"/>
    </reaction>
    <physiologicalReaction direction="left-to-right" evidence="16">
        <dbReference type="Rhea" id="RHEA:63145"/>
    </physiologicalReaction>
</comment>
<dbReference type="OrthoDB" id="6428749at2759"/>
<evidence type="ECO:0000256" key="15">
    <source>
        <dbReference type="ARBA" id="ARBA00050766"/>
    </source>
</evidence>
<keyword evidence="43" id="KW-1185">Reference proteome</keyword>
<comment type="catalytic activity">
    <reaction evidence="20">
        <text>N-octadecanoyl ethanolamine + H2O = octadecanoate + ethanolamine</text>
        <dbReference type="Rhea" id="RHEA:63124"/>
        <dbReference type="ChEBI" id="CHEBI:15377"/>
        <dbReference type="ChEBI" id="CHEBI:25629"/>
        <dbReference type="ChEBI" id="CHEBI:57603"/>
        <dbReference type="ChEBI" id="CHEBI:85299"/>
    </reaction>
    <physiologicalReaction direction="left-to-right" evidence="20">
        <dbReference type="Rhea" id="RHEA:63125"/>
    </physiologicalReaction>
</comment>
<comment type="catalytic activity">
    <reaction evidence="18">
        <text>(11Z)-eicosenamide + H2O = (11Z)-eicosenoate + NH4(+)</text>
        <dbReference type="Rhea" id="RHEA:63120"/>
        <dbReference type="ChEBI" id="CHEBI:15377"/>
        <dbReference type="ChEBI" id="CHEBI:28938"/>
        <dbReference type="ChEBI" id="CHEBI:32426"/>
        <dbReference type="ChEBI" id="CHEBI:146167"/>
    </reaction>
    <physiologicalReaction direction="left-to-right" evidence="18">
        <dbReference type="Rhea" id="RHEA:63121"/>
    </physiologicalReaction>
</comment>
<dbReference type="Ensembl" id="ENSLLET00000035731.1">
    <property type="protein sequence ID" value="ENSLLEP00000034421.1"/>
    <property type="gene ID" value="ENSLLEG00000021759.1"/>
</dbReference>
<dbReference type="InterPro" id="IPR036928">
    <property type="entry name" value="AS_sf"/>
</dbReference>
<evidence type="ECO:0000256" key="36">
    <source>
        <dbReference type="ARBA" id="ARBA00077157"/>
    </source>
</evidence>
<evidence type="ECO:0000256" key="12">
    <source>
        <dbReference type="ARBA" id="ARBA00050294"/>
    </source>
</evidence>
<evidence type="ECO:0000256" key="38">
    <source>
        <dbReference type="PIRSR" id="PIRSR001221-1"/>
    </source>
</evidence>
<sequence length="593" mass="65961">MQNTWNQMLSDYGMEWKVIASLGCLLAAAFFGLKFNKKRFFFARVEQERKRREASLRLMEEKLKKFKKRVSQVDSARILSLTLSELAEELRGEKVSLESVLYAYVEKALEADRDFNCVTVFLTDCEAQIEEIKNLKIKGPLYGVPVSIKEHIGYKGHPSTCGLVQYLDEIEKEDSAIVKVLKKQGAVVFAKTNIPQAVFCYETSNPIYGLTCNPRNKCKGASGSSGGEGALIAGGGSILGFGTDMGGSIRLPASFCGITGFKPTPNRLSIRDIRPCIEGMLSVPLCVGPMAKDVDSLVLCMKALLCDEMFRVDPTVPPLPFNDQVYSTSRPLRIGYFETDGYTLPNPGMRRALLETKKLLEEAGHRFVPFNPPGVDHAMHELFVNGCLGDGGETLYEKIAQNICDPNLEGLKQATGCSRLFKKIKSFLLWPFYPRIAKFIYASQGASSVKDHWRHHTALQDYQAEFIAEWRKTHLDVLLCPMVGPAYNIGYAGKLIVALSSTILYNVLHFPAGVVTVTSVTQEDEDKLKDYKGHFNDPIDQLFKEAVQDGVGLPLAVQCVALPHQDELCLRLMKEIYREKCPPPYLPIGAGRG</sequence>
<proteinExistence type="inferred from homology"/>
<dbReference type="InterPro" id="IPR052096">
    <property type="entry name" value="Endocannabinoid_amidase"/>
</dbReference>
<comment type="catalytic activity">
    <reaction evidence="17">
        <text>(5Z,8Z,11Z,14Z)-eicosatetraenamide + H2O = (5Z,8Z,11Z,14Z)-eicosatetraenoate + NH4(+)</text>
        <dbReference type="Rhea" id="RHEA:63016"/>
        <dbReference type="ChEBI" id="CHEBI:15377"/>
        <dbReference type="ChEBI" id="CHEBI:28938"/>
        <dbReference type="ChEBI" id="CHEBI:32395"/>
        <dbReference type="ChEBI" id="CHEBI:137830"/>
    </reaction>
    <physiologicalReaction direction="left-to-right" evidence="17">
        <dbReference type="Rhea" id="RHEA:63017"/>
    </physiologicalReaction>
</comment>
<evidence type="ECO:0000256" key="32">
    <source>
        <dbReference type="ARBA" id="ARBA00052857"/>
    </source>
</evidence>
<evidence type="ECO:0000256" key="4">
    <source>
        <dbReference type="ARBA" id="ARBA00022553"/>
    </source>
</evidence>
<evidence type="ECO:0000256" key="39">
    <source>
        <dbReference type="SAM" id="Coils"/>
    </source>
</evidence>
<comment type="catalytic activity">
    <reaction evidence="33">
        <text>(15Z)-tetracosenamide + H2O = (15Z)-tetracosenoate + NH4(+)</text>
        <dbReference type="Rhea" id="RHEA:63028"/>
        <dbReference type="ChEBI" id="CHEBI:15377"/>
        <dbReference type="ChEBI" id="CHEBI:28938"/>
        <dbReference type="ChEBI" id="CHEBI:32392"/>
        <dbReference type="ChEBI" id="CHEBI:146166"/>
    </reaction>
    <physiologicalReaction direction="left-to-right" evidence="33">
        <dbReference type="Rhea" id="RHEA:63029"/>
    </physiologicalReaction>
</comment>
<protein>
    <recommendedName>
        <fullName evidence="34">Fatty-acid amide hydrolase 1</fullName>
        <ecNumber evidence="3">3.5.1.99</ecNumber>
    </recommendedName>
    <alternativeName>
        <fullName evidence="37">Anandamide amidohydrolase 1</fullName>
    </alternativeName>
    <alternativeName>
        <fullName evidence="35">Fatty acid ester hydrolase</fullName>
    </alternativeName>
    <alternativeName>
        <fullName evidence="36">Oleamide hydrolase 1</fullName>
    </alternativeName>
</protein>
<dbReference type="Pfam" id="PF01425">
    <property type="entry name" value="Amidase"/>
    <property type="match status" value="1"/>
</dbReference>
<evidence type="ECO:0000256" key="3">
    <source>
        <dbReference type="ARBA" id="ARBA00012112"/>
    </source>
</evidence>
<keyword evidence="39" id="KW-0175">Coiled coil</keyword>
<evidence type="ECO:0000256" key="9">
    <source>
        <dbReference type="ARBA" id="ARBA00047476"/>
    </source>
</evidence>
<comment type="catalytic activity">
    <reaction evidence="19">
        <text>N-(9Z-hexadecenoyl) ethanolamine + H2O = (9Z)-hexadecenoate + ethanolamine</text>
        <dbReference type="Rhea" id="RHEA:35563"/>
        <dbReference type="ChEBI" id="CHEBI:15377"/>
        <dbReference type="ChEBI" id="CHEBI:32372"/>
        <dbReference type="ChEBI" id="CHEBI:57603"/>
        <dbReference type="ChEBI" id="CHEBI:71465"/>
    </reaction>
    <physiologicalReaction direction="left-to-right" evidence="19">
        <dbReference type="Rhea" id="RHEA:35564"/>
    </physiologicalReaction>
</comment>
<evidence type="ECO:0000256" key="21">
    <source>
        <dbReference type="ARBA" id="ARBA00051492"/>
    </source>
</evidence>
<dbReference type="PANTHER" id="PTHR45847:SF8">
    <property type="entry name" value="FATTY ACID AMIDE HYDROLASE-RELATED"/>
    <property type="match status" value="1"/>
</dbReference>
<dbReference type="GO" id="GO:0009062">
    <property type="term" value="P:fatty acid catabolic process"/>
    <property type="evidence" value="ECO:0007669"/>
    <property type="project" value="TreeGrafter"/>
</dbReference>
<dbReference type="FunFam" id="3.90.1300.10:FF:000001">
    <property type="entry name" value="Fatty-acid amide hydrolase 1"/>
    <property type="match status" value="1"/>
</dbReference>
<feature type="active site" description="Charge relay system" evidence="38">
    <location>
        <position position="149"/>
    </location>
</feature>
<comment type="catalytic activity">
    <reaction evidence="32">
        <text>(8Z,11Z,14Z)-eicosatrienamide + H2O = (8Z,11Z,14Z)-eicosatrienoate + NH4(+)</text>
        <dbReference type="Rhea" id="RHEA:62996"/>
        <dbReference type="ChEBI" id="CHEBI:15377"/>
        <dbReference type="ChEBI" id="CHEBI:28938"/>
        <dbReference type="ChEBI" id="CHEBI:71589"/>
        <dbReference type="ChEBI" id="CHEBI:146163"/>
    </reaction>
    <physiologicalReaction direction="left-to-right" evidence="32">
        <dbReference type="Rhea" id="RHEA:62997"/>
    </physiologicalReaction>
</comment>
<evidence type="ECO:0000256" key="19">
    <source>
        <dbReference type="ARBA" id="ARBA00051346"/>
    </source>
</evidence>
<name>A0A8C5Q9U9_9ANUR</name>
<evidence type="ECO:0000256" key="16">
    <source>
        <dbReference type="ARBA" id="ARBA00050992"/>
    </source>
</evidence>
<dbReference type="GO" id="GO:0004040">
    <property type="term" value="F:amidase activity"/>
    <property type="evidence" value="ECO:0007669"/>
    <property type="project" value="TreeGrafter"/>
</dbReference>